<keyword evidence="1" id="KW-0175">Coiled coil</keyword>
<sequence length="520" mass="61560">MEYSDSECNFIFDSSAEEDQNDVNYQEQEDETMKLYQLLNQKVLSPYSNMQSDREIITPENEDKETEPMIENTEIRKENVNTINIPQQTTTHKKKKKAQKGCVPKHLLVTKNEKTKANEEKEKEQQKEKKKIKKSKKEIKAMIDRLMQPPKQVTEEEQPKAKVQTDPKIFDRLYQMSQEKEQRNEKLRKEFEDEEMNFAARKAEKSNKKSNALAEQQLVTFIESIFPNPEEKNEMTETELTEIFQKLGILDNKEVIYKNQAMKSVYEEWLIEKDNGKIYYNSFTVKDALMKSTTQKNYSKFDVYARQRMTIALSEAKQRSKHVVIEQPKEEKKIKKETIIRLSQTREQPPPKKHILPKQQPKRPKPIKIEEPIGMSAKTHEILESCDLGRATFEERDKIIAKKRSEKIEKLDKELHTEKLDVGPSFGQKPQWPSEIQEKLDEYRQKKLNKQPEGPTFRPSIISFEKYQKQIRKKMMKEANLPEGYEESISRHRQAYNKILQKKMEEAQKDPFYDLTNVPL</sequence>
<dbReference type="AlphaFoldDB" id="A0A1J4J5Z9"/>
<dbReference type="VEuPathDB" id="TrichDB:TRFO_12097"/>
<evidence type="ECO:0000256" key="1">
    <source>
        <dbReference type="SAM" id="Coils"/>
    </source>
</evidence>
<evidence type="ECO:0000256" key="2">
    <source>
        <dbReference type="SAM" id="MobiDB-lite"/>
    </source>
</evidence>
<feature type="coiled-coil region" evidence="1">
    <location>
        <begin position="170"/>
        <end position="197"/>
    </location>
</feature>
<dbReference type="RefSeq" id="XP_068346212.1">
    <property type="nucleotide sequence ID" value="XM_068496424.1"/>
</dbReference>
<dbReference type="GeneID" id="94831128"/>
<keyword evidence="4" id="KW-1185">Reference proteome</keyword>
<name>A0A1J4J5Z9_9EUKA</name>
<feature type="compositionally biased region" description="Basic and acidic residues" evidence="2">
    <location>
        <begin position="111"/>
        <end position="127"/>
    </location>
</feature>
<dbReference type="EMBL" id="MLAK01001437">
    <property type="protein sequence ID" value="OHS93075.1"/>
    <property type="molecule type" value="Genomic_DNA"/>
</dbReference>
<comment type="caution">
    <text evidence="3">The sequence shown here is derived from an EMBL/GenBank/DDBJ whole genome shotgun (WGS) entry which is preliminary data.</text>
</comment>
<dbReference type="Proteomes" id="UP000179807">
    <property type="component" value="Unassembled WGS sequence"/>
</dbReference>
<feature type="region of interest" description="Disordered" evidence="2">
    <location>
        <begin position="87"/>
        <end position="165"/>
    </location>
</feature>
<feature type="region of interest" description="Disordered" evidence="2">
    <location>
        <begin position="46"/>
        <end position="69"/>
    </location>
</feature>
<accession>A0A1J4J5Z9</accession>
<feature type="compositionally biased region" description="Basic residues" evidence="2">
    <location>
        <begin position="128"/>
        <end position="137"/>
    </location>
</feature>
<protein>
    <submittedName>
        <fullName evidence="3">Uncharacterized protein</fullName>
    </submittedName>
</protein>
<proteinExistence type="predicted"/>
<evidence type="ECO:0000313" key="3">
    <source>
        <dbReference type="EMBL" id="OHS93075.1"/>
    </source>
</evidence>
<feature type="region of interest" description="Disordered" evidence="2">
    <location>
        <begin position="1"/>
        <end position="23"/>
    </location>
</feature>
<gene>
    <name evidence="3" type="ORF">TRFO_12097</name>
</gene>
<evidence type="ECO:0000313" key="4">
    <source>
        <dbReference type="Proteomes" id="UP000179807"/>
    </source>
</evidence>
<organism evidence="3 4">
    <name type="scientific">Tritrichomonas foetus</name>
    <dbReference type="NCBI Taxonomy" id="1144522"/>
    <lineage>
        <taxon>Eukaryota</taxon>
        <taxon>Metamonada</taxon>
        <taxon>Parabasalia</taxon>
        <taxon>Tritrichomonadida</taxon>
        <taxon>Tritrichomonadidae</taxon>
        <taxon>Tritrichomonas</taxon>
    </lineage>
</organism>
<reference evidence="3" key="1">
    <citation type="submission" date="2016-10" db="EMBL/GenBank/DDBJ databases">
        <authorList>
            <person name="Benchimol M."/>
            <person name="Almeida L.G."/>
            <person name="Vasconcelos A.T."/>
            <person name="Perreira-Neves A."/>
            <person name="Rosa I.A."/>
            <person name="Tasca T."/>
            <person name="Bogo M.R."/>
            <person name="de Souza W."/>
        </authorList>
    </citation>
    <scope>NUCLEOTIDE SEQUENCE [LARGE SCALE GENOMIC DNA]</scope>
    <source>
        <strain evidence="3">K</strain>
    </source>
</reference>
<feature type="compositionally biased region" description="Basic residues" evidence="2">
    <location>
        <begin position="351"/>
        <end position="366"/>
    </location>
</feature>
<feature type="compositionally biased region" description="Basic and acidic residues" evidence="2">
    <location>
        <begin position="153"/>
        <end position="165"/>
    </location>
</feature>
<feature type="region of interest" description="Disordered" evidence="2">
    <location>
        <begin position="345"/>
        <end position="366"/>
    </location>
</feature>